<dbReference type="EMBL" id="FNQG01000002">
    <property type="protein sequence ID" value="SDZ72633.1"/>
    <property type="molecule type" value="Genomic_DNA"/>
</dbReference>
<organism evidence="4 5">
    <name type="scientific">Selenomonas ruminantium</name>
    <dbReference type="NCBI Taxonomy" id="971"/>
    <lineage>
        <taxon>Bacteria</taxon>
        <taxon>Bacillati</taxon>
        <taxon>Bacillota</taxon>
        <taxon>Negativicutes</taxon>
        <taxon>Selenomonadales</taxon>
        <taxon>Selenomonadaceae</taxon>
        <taxon>Selenomonas</taxon>
    </lineage>
</organism>
<evidence type="ECO:0000313" key="2">
    <source>
        <dbReference type="EMBL" id="SDZ72633.1"/>
    </source>
</evidence>
<dbReference type="EMBL" id="FOJX01000001">
    <property type="protein sequence ID" value="SFA75238.1"/>
    <property type="molecule type" value="Genomic_DNA"/>
</dbReference>
<evidence type="ECO:0000313" key="7">
    <source>
        <dbReference type="Proteomes" id="UP000183843"/>
    </source>
</evidence>
<evidence type="ECO:0000313" key="5">
    <source>
        <dbReference type="Proteomes" id="UP000182958"/>
    </source>
</evidence>
<name>A0A1K1MA22_SELRU</name>
<dbReference type="Proteomes" id="UP000183843">
    <property type="component" value="Unassembled WGS sequence"/>
</dbReference>
<feature type="compositionally biased region" description="Polar residues" evidence="1">
    <location>
        <begin position="26"/>
        <end position="46"/>
    </location>
</feature>
<dbReference type="Proteomes" id="UP000183469">
    <property type="component" value="Unassembled WGS sequence"/>
</dbReference>
<reference evidence="4" key="3">
    <citation type="submission" date="2016-11" db="EMBL/GenBank/DDBJ databases">
        <authorList>
            <person name="Jaros S."/>
            <person name="Januszkiewicz K."/>
            <person name="Wedrychowicz H."/>
        </authorList>
    </citation>
    <scope>NUCLEOTIDE SEQUENCE [LARGE SCALE GENOMIC DNA]</scope>
    <source>
        <strain evidence="4">C3</strain>
    </source>
</reference>
<proteinExistence type="predicted"/>
<feature type="region of interest" description="Disordered" evidence="1">
    <location>
        <begin position="25"/>
        <end position="46"/>
    </location>
</feature>
<evidence type="ECO:0000313" key="4">
    <source>
        <dbReference type="EMBL" id="SFW20010.1"/>
    </source>
</evidence>
<evidence type="ECO:0000313" key="6">
    <source>
        <dbReference type="Proteomes" id="UP000183469"/>
    </source>
</evidence>
<protein>
    <submittedName>
        <fullName evidence="4">Uncharacterized protein</fullName>
    </submittedName>
</protein>
<keyword evidence="5" id="KW-1185">Reference proteome</keyword>
<dbReference type="AlphaFoldDB" id="A0A1K1MA22"/>
<dbReference type="Proteomes" id="UP000182958">
    <property type="component" value="Unassembled WGS sequence"/>
</dbReference>
<gene>
    <name evidence="4" type="ORF">SAMN02910323_0688</name>
    <name evidence="3" type="ORF">SAMN05216587_101579</name>
    <name evidence="2" type="ORF">SAMN05660648_00033</name>
</gene>
<accession>A0A1K1MA22</accession>
<reference evidence="6 7" key="1">
    <citation type="submission" date="2016-10" db="EMBL/GenBank/DDBJ databases">
        <authorList>
            <person name="de Groot N.N."/>
        </authorList>
    </citation>
    <scope>NUCLEOTIDE SEQUENCE [LARGE SCALE GENOMIC DNA]</scope>
    <source>
        <strain evidence="2 6">DSM 2872</strain>
        <strain evidence="3 7">L14</strain>
    </source>
</reference>
<dbReference type="EMBL" id="FPJA01000004">
    <property type="protein sequence ID" value="SFW20010.1"/>
    <property type="molecule type" value="Genomic_DNA"/>
</dbReference>
<evidence type="ECO:0000256" key="1">
    <source>
        <dbReference type="SAM" id="MobiDB-lite"/>
    </source>
</evidence>
<sequence>MCVLRFEERPRKFNEGSAVRLIDALRNQNPKKSNRASEQNKSVVVA</sequence>
<evidence type="ECO:0000313" key="3">
    <source>
        <dbReference type="EMBL" id="SFA75238.1"/>
    </source>
</evidence>
<reference evidence="5" key="2">
    <citation type="submission" date="2016-11" db="EMBL/GenBank/DDBJ databases">
        <authorList>
            <person name="Varghese N."/>
            <person name="Submissions S."/>
        </authorList>
    </citation>
    <scope>NUCLEOTIDE SEQUENCE [LARGE SCALE GENOMIC DNA]</scope>
    <source>
        <strain evidence="5">C3</strain>
    </source>
</reference>